<gene>
    <name evidence="5" type="ORF">TWF506_002922</name>
</gene>
<comment type="caution">
    <text evidence="5">The sequence shown here is derived from an EMBL/GenBank/DDBJ whole genome shotgun (WGS) entry which is preliminary data.</text>
</comment>
<sequence length="301" mass="34685">MTFSDFAVRHSPENNDPDPISILAPYSNIILTISICTLFIIKHCILEPYLPQIYAHMWGPSPDSIKRAILTLHLAALSRVVLLAIGFYPFTSLAFGSSKLSDPVGMFGGRLTMGDCIVITMCILPSFYIFEIIHRSRLSVVTWMHHIGCILTAQGTVTLVTHGHVNARYQFILITMWGFFDVIMELAPIFALTRLRLARSDHDHLYSVFKFTALWLFTLNNVQSVLLIYLMWMIWDEWALVFKIITPVLYVAFTATQWQQAYLYMKLMRRELGERLRKIALKEVEGHPLSPEEEKEKEKEK</sequence>
<evidence type="ECO:0000313" key="5">
    <source>
        <dbReference type="EMBL" id="KAK6502341.1"/>
    </source>
</evidence>
<dbReference type="SUPFAM" id="SSF118215">
    <property type="entry name" value="Proton glutamate symport protein"/>
    <property type="match status" value="1"/>
</dbReference>
<keyword evidence="1 4" id="KW-0812">Transmembrane</keyword>
<keyword evidence="6" id="KW-1185">Reference proteome</keyword>
<feature type="transmembrane region" description="Helical" evidence="4">
    <location>
        <begin position="142"/>
        <end position="165"/>
    </location>
</feature>
<evidence type="ECO:0000313" key="6">
    <source>
        <dbReference type="Proteomes" id="UP001307849"/>
    </source>
</evidence>
<feature type="transmembrane region" description="Helical" evidence="4">
    <location>
        <begin position="20"/>
        <end position="41"/>
    </location>
</feature>
<dbReference type="AlphaFoldDB" id="A0AAN8MYE2"/>
<reference evidence="5 6" key="1">
    <citation type="submission" date="2019-10" db="EMBL/GenBank/DDBJ databases">
        <authorList>
            <person name="Palmer J.M."/>
        </authorList>
    </citation>
    <scope>NUCLEOTIDE SEQUENCE [LARGE SCALE GENOMIC DNA]</scope>
    <source>
        <strain evidence="5 6">TWF506</strain>
    </source>
</reference>
<evidence type="ECO:0000256" key="1">
    <source>
        <dbReference type="ARBA" id="ARBA00022692"/>
    </source>
</evidence>
<evidence type="ECO:0000256" key="2">
    <source>
        <dbReference type="ARBA" id="ARBA00022989"/>
    </source>
</evidence>
<feature type="transmembrane region" description="Helical" evidence="4">
    <location>
        <begin position="68"/>
        <end position="91"/>
    </location>
</feature>
<accession>A0AAN8MYE2</accession>
<dbReference type="GO" id="GO:0016020">
    <property type="term" value="C:membrane"/>
    <property type="evidence" value="ECO:0007669"/>
    <property type="project" value="InterPro"/>
</dbReference>
<feature type="transmembrane region" description="Helical" evidence="4">
    <location>
        <begin position="111"/>
        <end position="130"/>
    </location>
</feature>
<dbReference type="EMBL" id="JAVHJM010000011">
    <property type="protein sequence ID" value="KAK6502341.1"/>
    <property type="molecule type" value="Genomic_DNA"/>
</dbReference>
<name>A0AAN8MYE2_9PEZI</name>
<organism evidence="5 6">
    <name type="scientific">Arthrobotrys conoides</name>
    <dbReference type="NCBI Taxonomy" id="74498"/>
    <lineage>
        <taxon>Eukaryota</taxon>
        <taxon>Fungi</taxon>
        <taxon>Dikarya</taxon>
        <taxon>Ascomycota</taxon>
        <taxon>Pezizomycotina</taxon>
        <taxon>Orbiliomycetes</taxon>
        <taxon>Orbiliales</taxon>
        <taxon>Orbiliaceae</taxon>
        <taxon>Arthrobotrys</taxon>
    </lineage>
</organism>
<feature type="transmembrane region" description="Helical" evidence="4">
    <location>
        <begin position="241"/>
        <end position="265"/>
    </location>
</feature>
<dbReference type="GO" id="GO:0015293">
    <property type="term" value="F:symporter activity"/>
    <property type="evidence" value="ECO:0007669"/>
    <property type="project" value="InterPro"/>
</dbReference>
<evidence type="ECO:0000256" key="4">
    <source>
        <dbReference type="SAM" id="Phobius"/>
    </source>
</evidence>
<evidence type="ECO:0008006" key="7">
    <source>
        <dbReference type="Google" id="ProtNLM"/>
    </source>
</evidence>
<dbReference type="Proteomes" id="UP001307849">
    <property type="component" value="Unassembled WGS sequence"/>
</dbReference>
<dbReference type="InterPro" id="IPR036458">
    <property type="entry name" value="Na:dicarbo_symporter_sf"/>
</dbReference>
<proteinExistence type="predicted"/>
<evidence type="ECO:0000256" key="3">
    <source>
        <dbReference type="ARBA" id="ARBA00023136"/>
    </source>
</evidence>
<keyword evidence="3 4" id="KW-0472">Membrane</keyword>
<keyword evidence="2 4" id="KW-1133">Transmembrane helix</keyword>
<protein>
    <recommendedName>
        <fullName evidence="7">TLC domain-containing protein</fullName>
    </recommendedName>
</protein>
<feature type="transmembrane region" description="Helical" evidence="4">
    <location>
        <begin position="213"/>
        <end position="235"/>
    </location>
</feature>
<feature type="transmembrane region" description="Helical" evidence="4">
    <location>
        <begin position="171"/>
        <end position="192"/>
    </location>
</feature>